<accession>A0ABS8WH27</accession>
<comment type="similarity">
    <text evidence="1">Belongs to the CLV3/ESR signal peptide family.</text>
</comment>
<keyword evidence="6" id="KW-0472">Membrane</keyword>
<organism evidence="7 8">
    <name type="scientific">Datura stramonium</name>
    <name type="common">Jimsonweed</name>
    <name type="synonym">Common thornapple</name>
    <dbReference type="NCBI Taxonomy" id="4076"/>
    <lineage>
        <taxon>Eukaryota</taxon>
        <taxon>Viridiplantae</taxon>
        <taxon>Streptophyta</taxon>
        <taxon>Embryophyta</taxon>
        <taxon>Tracheophyta</taxon>
        <taxon>Spermatophyta</taxon>
        <taxon>Magnoliopsida</taxon>
        <taxon>eudicotyledons</taxon>
        <taxon>Gunneridae</taxon>
        <taxon>Pentapetalae</taxon>
        <taxon>asterids</taxon>
        <taxon>lamiids</taxon>
        <taxon>Solanales</taxon>
        <taxon>Solanaceae</taxon>
        <taxon>Solanoideae</taxon>
        <taxon>Datureae</taxon>
        <taxon>Datura</taxon>
    </lineage>
</organism>
<feature type="region of interest" description="Disordered" evidence="5">
    <location>
        <begin position="70"/>
        <end position="114"/>
    </location>
</feature>
<keyword evidence="6" id="KW-0812">Transmembrane</keyword>
<dbReference type="Proteomes" id="UP000823775">
    <property type="component" value="Unassembled WGS sequence"/>
</dbReference>
<keyword evidence="2" id="KW-0217">Developmental protein</keyword>
<gene>
    <name evidence="7" type="ORF">HAX54_044736</name>
</gene>
<feature type="transmembrane region" description="Helical" evidence="6">
    <location>
        <begin position="6"/>
        <end position="26"/>
    </location>
</feature>
<reference evidence="7 8" key="1">
    <citation type="journal article" date="2021" name="BMC Genomics">
        <title>Datura genome reveals duplications of psychoactive alkaloid biosynthetic genes and high mutation rate following tissue culture.</title>
        <authorList>
            <person name="Rajewski A."/>
            <person name="Carter-House D."/>
            <person name="Stajich J."/>
            <person name="Litt A."/>
        </authorList>
    </citation>
    <scope>NUCLEOTIDE SEQUENCE [LARGE SCALE GENOMIC DNA]</scope>
    <source>
        <strain evidence="7">AR-01</strain>
    </source>
</reference>
<protein>
    <submittedName>
        <fullName evidence="7">Uncharacterized protein</fullName>
    </submittedName>
</protein>
<evidence type="ECO:0000256" key="6">
    <source>
        <dbReference type="SAM" id="Phobius"/>
    </source>
</evidence>
<evidence type="ECO:0000313" key="8">
    <source>
        <dbReference type="Proteomes" id="UP000823775"/>
    </source>
</evidence>
<evidence type="ECO:0000313" key="7">
    <source>
        <dbReference type="EMBL" id="MCE3049387.1"/>
    </source>
</evidence>
<dbReference type="InterPro" id="IPR039618">
    <property type="entry name" value="CLE9-13"/>
</dbReference>
<keyword evidence="3" id="KW-0221">Differentiation</keyword>
<evidence type="ECO:0000256" key="5">
    <source>
        <dbReference type="SAM" id="MobiDB-lite"/>
    </source>
</evidence>
<sequence>MVLKVHHILYTILCLSLCFLFFHEFYHFIFFKTNNRNINHFSTSKLPLLAQRKALATNFDFTPFVKNIHRHHKHNRKKSPVDTAEQPEPSGSEIDPRYGIEKRLVPSGPNPLHH</sequence>
<evidence type="ECO:0000256" key="1">
    <source>
        <dbReference type="ARBA" id="ARBA00005416"/>
    </source>
</evidence>
<keyword evidence="6" id="KW-1133">Transmembrane helix</keyword>
<evidence type="ECO:0000256" key="2">
    <source>
        <dbReference type="ARBA" id="ARBA00022473"/>
    </source>
</evidence>
<evidence type="ECO:0000256" key="3">
    <source>
        <dbReference type="ARBA" id="ARBA00022782"/>
    </source>
</evidence>
<dbReference type="PANTHER" id="PTHR34359">
    <property type="entry name" value="CLAVATA3/ESR (CLE)-RELATED PROTEIN 10"/>
    <property type="match status" value="1"/>
</dbReference>
<feature type="compositionally biased region" description="Basic and acidic residues" evidence="5">
    <location>
        <begin position="94"/>
        <end position="104"/>
    </location>
</feature>
<keyword evidence="8" id="KW-1185">Reference proteome</keyword>
<evidence type="ECO:0000256" key="4">
    <source>
        <dbReference type="ARBA" id="ARBA00023278"/>
    </source>
</evidence>
<name>A0ABS8WH27_DATST</name>
<dbReference type="PANTHER" id="PTHR34359:SF28">
    <property type="entry name" value="CLAVATA3_ESR (CLE)-RELATED PROTEIN 12"/>
    <property type="match status" value="1"/>
</dbReference>
<comment type="caution">
    <text evidence="7">The sequence shown here is derived from an EMBL/GenBank/DDBJ whole genome shotgun (WGS) entry which is preliminary data.</text>
</comment>
<keyword evidence="4" id="KW-0379">Hydroxylation</keyword>
<dbReference type="EMBL" id="JACEIK010006859">
    <property type="protein sequence ID" value="MCE3049387.1"/>
    <property type="molecule type" value="Genomic_DNA"/>
</dbReference>
<proteinExistence type="inferred from homology"/>